<evidence type="ECO:0000313" key="4">
    <source>
        <dbReference type="Proteomes" id="UP000315369"/>
    </source>
</evidence>
<dbReference type="InterPro" id="IPR023485">
    <property type="entry name" value="Ptyr_pPase"/>
</dbReference>
<dbReference type="SUPFAM" id="SSF52788">
    <property type="entry name" value="Phosphotyrosine protein phosphatases I"/>
    <property type="match status" value="1"/>
</dbReference>
<dbReference type="RefSeq" id="WP_141642830.1">
    <property type="nucleotide sequence ID" value="NZ_VIFM01000042.1"/>
</dbReference>
<dbReference type="AlphaFoldDB" id="A0A540X2J4"/>
<accession>A0A540X2J4</accession>
<feature type="domain" description="Phosphotyrosine protein phosphatase I" evidence="2">
    <location>
        <begin position="7"/>
        <end position="142"/>
    </location>
</feature>
<evidence type="ECO:0000259" key="2">
    <source>
        <dbReference type="SMART" id="SM00226"/>
    </source>
</evidence>
<dbReference type="Pfam" id="PF01451">
    <property type="entry name" value="LMWPc"/>
    <property type="match status" value="1"/>
</dbReference>
<dbReference type="InterPro" id="IPR036196">
    <property type="entry name" value="Ptyr_pPase_sf"/>
</dbReference>
<keyword evidence="4" id="KW-1185">Reference proteome</keyword>
<keyword evidence="1" id="KW-0059">Arsenical resistance</keyword>
<organism evidence="3 4">
    <name type="scientific">Myxococcus llanfairpwllgwyngyllgogerychwyrndrobwllllantysiliogogogochensis</name>
    <dbReference type="NCBI Taxonomy" id="2590453"/>
    <lineage>
        <taxon>Bacteria</taxon>
        <taxon>Pseudomonadati</taxon>
        <taxon>Myxococcota</taxon>
        <taxon>Myxococcia</taxon>
        <taxon>Myxococcales</taxon>
        <taxon>Cystobacterineae</taxon>
        <taxon>Myxococcaceae</taxon>
        <taxon>Myxococcus</taxon>
    </lineage>
</organism>
<comment type="caution">
    <text evidence="3">The sequence shown here is derived from an EMBL/GenBank/DDBJ whole genome shotgun (WGS) entry which is preliminary data.</text>
</comment>
<dbReference type="SMART" id="SM00226">
    <property type="entry name" value="LMWPc"/>
    <property type="match status" value="1"/>
</dbReference>
<protein>
    <submittedName>
        <fullName evidence="3">Arsenate reductase ArsC</fullName>
    </submittedName>
</protein>
<reference evidence="3 4" key="1">
    <citation type="submission" date="2019-06" db="EMBL/GenBank/DDBJ databases">
        <authorList>
            <person name="Livingstone P."/>
            <person name="Whitworth D."/>
        </authorList>
    </citation>
    <scope>NUCLEOTIDE SEQUENCE [LARGE SCALE GENOMIC DNA]</scope>
    <source>
        <strain evidence="3 4">AM401</strain>
    </source>
</reference>
<dbReference type="Proteomes" id="UP000315369">
    <property type="component" value="Unassembled WGS sequence"/>
</dbReference>
<dbReference type="Gene3D" id="3.40.50.2300">
    <property type="match status" value="1"/>
</dbReference>
<evidence type="ECO:0000313" key="3">
    <source>
        <dbReference type="EMBL" id="TQF15488.1"/>
    </source>
</evidence>
<proteinExistence type="predicted"/>
<sequence>MTPPTPFKVLFLCTGNSARSILAEFLLKRLGGERFEVHSAGAAPKGEVHPLALRLLRERFRIPAADARSKSWEEFRDVRFDFVITLCDKARESCPVWPYQPVIAHWGSADPAAVEGSEAEKESAFLKVSMEISRRLELFLALPIEKLDRLRLTALTRGIGEQ</sequence>
<dbReference type="GO" id="GO:0046685">
    <property type="term" value="P:response to arsenic-containing substance"/>
    <property type="evidence" value="ECO:0007669"/>
    <property type="project" value="UniProtKB-KW"/>
</dbReference>
<gene>
    <name evidence="3" type="ORF">FJV41_13265</name>
</gene>
<evidence type="ECO:0000256" key="1">
    <source>
        <dbReference type="ARBA" id="ARBA00022849"/>
    </source>
</evidence>
<dbReference type="CDD" id="cd16345">
    <property type="entry name" value="LMWP_ArsC"/>
    <property type="match status" value="1"/>
</dbReference>
<dbReference type="PANTHER" id="PTHR43428:SF1">
    <property type="entry name" value="ARSENATE REDUCTASE"/>
    <property type="match status" value="1"/>
</dbReference>
<dbReference type="OrthoDB" id="9784339at2"/>
<name>A0A540X2J4_9BACT</name>
<dbReference type="PANTHER" id="PTHR43428">
    <property type="entry name" value="ARSENATE REDUCTASE"/>
    <property type="match status" value="1"/>
</dbReference>
<dbReference type="EMBL" id="VIFM01000042">
    <property type="protein sequence ID" value="TQF15488.1"/>
    <property type="molecule type" value="Genomic_DNA"/>
</dbReference>